<evidence type="ECO:0000259" key="4">
    <source>
        <dbReference type="PROSITE" id="PS01180"/>
    </source>
</evidence>
<evidence type="ECO:0000256" key="2">
    <source>
        <dbReference type="SAM" id="Phobius"/>
    </source>
</evidence>
<sequence length="240" mass="26227">MANRVLLALALVAVALCTSTVYSDVTGSFSLESYEYVNNMDKSWVIDVWPTPDTIELTIDGTTESYYDRVYVYQAMCSSSGQVYSGTSTQVGEYMSGYIDSTIKIDLYSGYDCVVVRFTSDSSSYGYAGFDVEYCTDDYCPTSYVGVIVAIVFFVIIVLICVCCCKACCGKKQVVQQPNTVVVSNQMRTQPQAMPQAMPQTMQPQMMMQPQVTAVVGGQPGMYNAYPPAPMAPVNQGPIA</sequence>
<evidence type="ECO:0000313" key="6">
    <source>
        <dbReference type="Proteomes" id="UP000265618"/>
    </source>
</evidence>
<keyword evidence="1" id="KW-1015">Disulfide bond</keyword>
<evidence type="ECO:0000313" key="5">
    <source>
        <dbReference type="EMBL" id="GIQ89395.1"/>
    </source>
</evidence>
<keyword evidence="6" id="KW-1185">Reference proteome</keyword>
<feature type="domain" description="CUB" evidence="4">
    <location>
        <begin position="17"/>
        <end position="137"/>
    </location>
</feature>
<organism evidence="5 6">
    <name type="scientific">Kipferlia bialata</name>
    <dbReference type="NCBI Taxonomy" id="797122"/>
    <lineage>
        <taxon>Eukaryota</taxon>
        <taxon>Metamonada</taxon>
        <taxon>Carpediemonas-like organisms</taxon>
        <taxon>Kipferlia</taxon>
    </lineage>
</organism>
<feature type="non-terminal residue" evidence="5">
    <location>
        <position position="1"/>
    </location>
</feature>
<dbReference type="AlphaFoldDB" id="A0A9K3D841"/>
<dbReference type="EMBL" id="BDIP01004997">
    <property type="protein sequence ID" value="GIQ89395.1"/>
    <property type="molecule type" value="Genomic_DNA"/>
</dbReference>
<dbReference type="PROSITE" id="PS01180">
    <property type="entry name" value="CUB"/>
    <property type="match status" value="1"/>
</dbReference>
<comment type="caution">
    <text evidence="5">The sequence shown here is derived from an EMBL/GenBank/DDBJ whole genome shotgun (WGS) entry which is preliminary data.</text>
</comment>
<evidence type="ECO:0000256" key="1">
    <source>
        <dbReference type="ARBA" id="ARBA00023157"/>
    </source>
</evidence>
<dbReference type="SUPFAM" id="SSF49854">
    <property type="entry name" value="Spermadhesin, CUB domain"/>
    <property type="match status" value="1"/>
</dbReference>
<keyword evidence="2" id="KW-0812">Transmembrane</keyword>
<feature type="transmembrane region" description="Helical" evidence="2">
    <location>
        <begin position="144"/>
        <end position="165"/>
    </location>
</feature>
<evidence type="ECO:0000256" key="3">
    <source>
        <dbReference type="SAM" id="SignalP"/>
    </source>
</evidence>
<accession>A0A9K3D841</accession>
<gene>
    <name evidence="5" type="ORF">KIPB_011847</name>
</gene>
<protein>
    <recommendedName>
        <fullName evidence="4">CUB domain-containing protein</fullName>
    </recommendedName>
</protein>
<reference evidence="5 6" key="1">
    <citation type="journal article" date="2018" name="PLoS ONE">
        <title>The draft genome of Kipferlia bialata reveals reductive genome evolution in fornicate parasites.</title>
        <authorList>
            <person name="Tanifuji G."/>
            <person name="Takabayashi S."/>
            <person name="Kume K."/>
            <person name="Takagi M."/>
            <person name="Nakayama T."/>
            <person name="Kamikawa R."/>
            <person name="Inagaki Y."/>
            <person name="Hashimoto T."/>
        </authorList>
    </citation>
    <scope>NUCLEOTIDE SEQUENCE [LARGE SCALE GENOMIC DNA]</scope>
    <source>
        <strain evidence="5">NY0173</strain>
    </source>
</reference>
<feature type="chain" id="PRO_5039904190" description="CUB domain-containing protein" evidence="3">
    <location>
        <begin position="24"/>
        <end position="240"/>
    </location>
</feature>
<keyword evidence="2" id="KW-0472">Membrane</keyword>
<proteinExistence type="predicted"/>
<keyword evidence="3" id="KW-0732">Signal</keyword>
<name>A0A9K3D841_9EUKA</name>
<dbReference type="InterPro" id="IPR035914">
    <property type="entry name" value="Sperma_CUB_dom_sf"/>
</dbReference>
<keyword evidence="2" id="KW-1133">Transmembrane helix</keyword>
<dbReference type="Gene3D" id="2.60.120.290">
    <property type="entry name" value="Spermadhesin, CUB domain"/>
    <property type="match status" value="1"/>
</dbReference>
<feature type="signal peptide" evidence="3">
    <location>
        <begin position="1"/>
        <end position="23"/>
    </location>
</feature>
<dbReference type="InterPro" id="IPR000859">
    <property type="entry name" value="CUB_dom"/>
</dbReference>
<dbReference type="Proteomes" id="UP000265618">
    <property type="component" value="Unassembled WGS sequence"/>
</dbReference>